<comment type="caution">
    <text evidence="1">The sequence shown here is derived from an EMBL/GenBank/DDBJ whole genome shotgun (WGS) entry which is preliminary data.</text>
</comment>
<proteinExistence type="predicted"/>
<evidence type="ECO:0000313" key="2">
    <source>
        <dbReference type="Proteomes" id="UP000186817"/>
    </source>
</evidence>
<evidence type="ECO:0008006" key="3">
    <source>
        <dbReference type="Google" id="ProtNLM"/>
    </source>
</evidence>
<dbReference type="Proteomes" id="UP000186817">
    <property type="component" value="Unassembled WGS sequence"/>
</dbReference>
<dbReference type="OrthoDB" id="425248at2759"/>
<protein>
    <recommendedName>
        <fullName evidence="3">Peptidase A2 domain-containing protein</fullName>
    </recommendedName>
</protein>
<evidence type="ECO:0000313" key="1">
    <source>
        <dbReference type="EMBL" id="OLP89405.1"/>
    </source>
</evidence>
<dbReference type="EMBL" id="LSRX01000761">
    <property type="protein sequence ID" value="OLP89405.1"/>
    <property type="molecule type" value="Genomic_DNA"/>
</dbReference>
<gene>
    <name evidence="1" type="ORF">AK812_SmicGene29140</name>
</gene>
<organism evidence="1 2">
    <name type="scientific">Symbiodinium microadriaticum</name>
    <name type="common">Dinoflagellate</name>
    <name type="synonym">Zooxanthella microadriatica</name>
    <dbReference type="NCBI Taxonomy" id="2951"/>
    <lineage>
        <taxon>Eukaryota</taxon>
        <taxon>Sar</taxon>
        <taxon>Alveolata</taxon>
        <taxon>Dinophyceae</taxon>
        <taxon>Suessiales</taxon>
        <taxon>Symbiodiniaceae</taxon>
        <taxon>Symbiodinium</taxon>
    </lineage>
</organism>
<accession>A0A1Q9D2P0</accession>
<reference evidence="1 2" key="1">
    <citation type="submission" date="2016-02" db="EMBL/GenBank/DDBJ databases">
        <title>Genome analysis of coral dinoflagellate symbionts highlights evolutionary adaptations to a symbiotic lifestyle.</title>
        <authorList>
            <person name="Aranda M."/>
            <person name="Li Y."/>
            <person name="Liew Y.J."/>
            <person name="Baumgarten S."/>
            <person name="Simakov O."/>
            <person name="Wilson M."/>
            <person name="Piel J."/>
            <person name="Ashoor H."/>
            <person name="Bougouffa S."/>
            <person name="Bajic V.B."/>
            <person name="Ryu T."/>
            <person name="Ravasi T."/>
            <person name="Bayer T."/>
            <person name="Micklem G."/>
            <person name="Kim H."/>
            <person name="Bhak J."/>
            <person name="Lajeunesse T.C."/>
            <person name="Voolstra C.R."/>
        </authorList>
    </citation>
    <scope>NUCLEOTIDE SEQUENCE [LARGE SCALE GENOMIC DNA]</scope>
    <source>
        <strain evidence="1 2">CCMP2467</strain>
    </source>
</reference>
<dbReference type="AlphaFoldDB" id="A0A1Q9D2P0"/>
<keyword evidence="2" id="KW-1185">Reference proteome</keyword>
<name>A0A1Q9D2P0_SYMMI</name>
<sequence length="184" mass="20480">MGSKRTAQAQERRSLSICERQSEELRARLVKLHSKDSSAVVGSEDALKKIMLTLEAKGRRLLLQKQAFLPTEAETRRPSHLHADFLGRGYDLLKLVGGDEVELNFMLDTGLTTSILSPGRAQELGVERPSRQARREVPTVILEDLRLREGLPIGSLRPFIMDFPQQRGAPKALGAHPHARGTLD</sequence>